<organism evidence="2 3">
    <name type="scientific">Actinacidiphila epipremni</name>
    <dbReference type="NCBI Taxonomy" id="2053013"/>
    <lineage>
        <taxon>Bacteria</taxon>
        <taxon>Bacillati</taxon>
        <taxon>Actinomycetota</taxon>
        <taxon>Actinomycetes</taxon>
        <taxon>Kitasatosporales</taxon>
        <taxon>Streptomycetaceae</taxon>
        <taxon>Actinacidiphila</taxon>
    </lineage>
</organism>
<reference evidence="2 3" key="1">
    <citation type="submission" date="2020-03" db="EMBL/GenBank/DDBJ databases">
        <title>WGS of actinomycetes isolated from Thailand.</title>
        <authorList>
            <person name="Thawai C."/>
        </authorList>
    </citation>
    <scope>NUCLEOTIDE SEQUENCE [LARGE SCALE GENOMIC DNA]</scope>
    <source>
        <strain evidence="2 3">PRB2-1</strain>
    </source>
</reference>
<keyword evidence="1" id="KW-1133">Transmembrane helix</keyword>
<accession>A0ABX0ZET3</accession>
<evidence type="ECO:0000256" key="1">
    <source>
        <dbReference type="SAM" id="Phobius"/>
    </source>
</evidence>
<evidence type="ECO:0000313" key="2">
    <source>
        <dbReference type="EMBL" id="NJP42289.1"/>
    </source>
</evidence>
<comment type="caution">
    <text evidence="2">The sequence shown here is derived from an EMBL/GenBank/DDBJ whole genome shotgun (WGS) entry which is preliminary data.</text>
</comment>
<keyword evidence="1" id="KW-0812">Transmembrane</keyword>
<sequence length="52" mass="5208">MPSAVLLVLFLAAMVGAALALLAVDRRALPPVLATAALVVAVGGYVAFLFAL</sequence>
<dbReference type="EMBL" id="JAATEJ010000001">
    <property type="protein sequence ID" value="NJP42289.1"/>
    <property type="molecule type" value="Genomic_DNA"/>
</dbReference>
<keyword evidence="3" id="KW-1185">Reference proteome</keyword>
<proteinExistence type="predicted"/>
<gene>
    <name evidence="2" type="ORF">HCN08_02490</name>
</gene>
<feature type="transmembrane region" description="Helical" evidence="1">
    <location>
        <begin position="32"/>
        <end position="51"/>
    </location>
</feature>
<dbReference type="Proteomes" id="UP000734511">
    <property type="component" value="Unassembled WGS sequence"/>
</dbReference>
<evidence type="ECO:0000313" key="3">
    <source>
        <dbReference type="Proteomes" id="UP000734511"/>
    </source>
</evidence>
<dbReference type="RefSeq" id="WP_167981122.1">
    <property type="nucleotide sequence ID" value="NZ_JAATEJ010000001.1"/>
</dbReference>
<name>A0ABX0ZET3_9ACTN</name>
<keyword evidence="1" id="KW-0472">Membrane</keyword>
<evidence type="ECO:0008006" key="4">
    <source>
        <dbReference type="Google" id="ProtNLM"/>
    </source>
</evidence>
<protein>
    <recommendedName>
        <fullName evidence="4">NADH-quinone oxidoreductase subunit J</fullName>
    </recommendedName>
</protein>